<name>A0A9W8L070_9FUNG</name>
<evidence type="ECO:0000313" key="2">
    <source>
        <dbReference type="EMBL" id="KAJ2679675.1"/>
    </source>
</evidence>
<sequence>MISSSATASSIHLRAARASRQLRPIYLCLLSRSAPPASSAMVARRFYSPQTSTIRSAKADLNSEKRVSPQDLLDKKTPTAEKEILSSMVDGELDYDTDMGAAAVNNIEAKRRAEAAEKAERITRETMDEINKHRRP</sequence>
<comment type="caution">
    <text evidence="2">The sequence shown here is derived from an EMBL/GenBank/DDBJ whole genome shotgun (WGS) entry which is preliminary data.</text>
</comment>
<gene>
    <name evidence="2" type="ORF">GGI25_001365</name>
</gene>
<dbReference type="EMBL" id="JANBTW010000010">
    <property type="protein sequence ID" value="KAJ2679675.1"/>
    <property type="molecule type" value="Genomic_DNA"/>
</dbReference>
<evidence type="ECO:0000256" key="1">
    <source>
        <dbReference type="SAM" id="MobiDB-lite"/>
    </source>
</evidence>
<protein>
    <submittedName>
        <fullName evidence="2">Uncharacterized protein</fullName>
    </submittedName>
</protein>
<dbReference type="OrthoDB" id="5585735at2759"/>
<accession>A0A9W8L070</accession>
<dbReference type="Proteomes" id="UP001151518">
    <property type="component" value="Unassembled WGS sequence"/>
</dbReference>
<organism evidence="2 3">
    <name type="scientific">Coemansia spiralis</name>
    <dbReference type="NCBI Taxonomy" id="417178"/>
    <lineage>
        <taxon>Eukaryota</taxon>
        <taxon>Fungi</taxon>
        <taxon>Fungi incertae sedis</taxon>
        <taxon>Zoopagomycota</taxon>
        <taxon>Kickxellomycotina</taxon>
        <taxon>Kickxellomycetes</taxon>
        <taxon>Kickxellales</taxon>
        <taxon>Kickxellaceae</taxon>
        <taxon>Coemansia</taxon>
    </lineage>
</organism>
<dbReference type="AlphaFoldDB" id="A0A9W8L070"/>
<feature type="region of interest" description="Disordered" evidence="1">
    <location>
        <begin position="114"/>
        <end position="136"/>
    </location>
</feature>
<proteinExistence type="predicted"/>
<reference evidence="2" key="1">
    <citation type="submission" date="2022-07" db="EMBL/GenBank/DDBJ databases">
        <title>Phylogenomic reconstructions and comparative analyses of Kickxellomycotina fungi.</title>
        <authorList>
            <person name="Reynolds N.K."/>
            <person name="Stajich J.E."/>
            <person name="Barry K."/>
            <person name="Grigoriev I.V."/>
            <person name="Crous P."/>
            <person name="Smith M.E."/>
        </authorList>
    </citation>
    <scope>NUCLEOTIDE SEQUENCE</scope>
    <source>
        <strain evidence="2">NRRL 3115</strain>
    </source>
</reference>
<evidence type="ECO:0000313" key="3">
    <source>
        <dbReference type="Proteomes" id="UP001151518"/>
    </source>
</evidence>